<name>A0A5A7TY58_CUCMM</name>
<dbReference type="EMBL" id="SSTE01014084">
    <property type="protein sequence ID" value="KAA0046291.1"/>
    <property type="molecule type" value="Genomic_DNA"/>
</dbReference>
<sequence length="135" mass="14641">MNLAEEPPQSDFQGIGFSPMFALKKPTFPLPPLPPLLVQANLLAVFAPLPPLSLSSHLGALAGDPSCFPLDDEAYPSSSHSPTLTLVILRSYLIFRVCLNLVLLSLPAPKQCFTPRCPVNCCASMHFRENQLALV</sequence>
<reference evidence="1 2" key="1">
    <citation type="submission" date="2019-08" db="EMBL/GenBank/DDBJ databases">
        <title>Draft genome sequences of two oriental melons (Cucumis melo L. var makuwa).</title>
        <authorList>
            <person name="Kwon S.-Y."/>
        </authorList>
    </citation>
    <scope>NUCLEOTIDE SEQUENCE [LARGE SCALE GENOMIC DNA]</scope>
    <source>
        <strain evidence="2">cv. SW 3</strain>
        <tissue evidence="1">Leaf</tissue>
    </source>
</reference>
<accession>A0A5A7TY58</accession>
<dbReference type="AlphaFoldDB" id="A0A5A7TY58"/>
<dbReference type="Proteomes" id="UP000321393">
    <property type="component" value="Unassembled WGS sequence"/>
</dbReference>
<evidence type="ECO:0000313" key="2">
    <source>
        <dbReference type="Proteomes" id="UP000321393"/>
    </source>
</evidence>
<evidence type="ECO:0000313" key="1">
    <source>
        <dbReference type="EMBL" id="KAA0046291.1"/>
    </source>
</evidence>
<gene>
    <name evidence="1" type="ORF">E6C27_scaffold1457G00020</name>
</gene>
<comment type="caution">
    <text evidence="1">The sequence shown here is derived from an EMBL/GenBank/DDBJ whole genome shotgun (WGS) entry which is preliminary data.</text>
</comment>
<protein>
    <submittedName>
        <fullName evidence="1">Endo-1,3(4)-beta-glucanase 2</fullName>
    </submittedName>
</protein>
<organism evidence="1 2">
    <name type="scientific">Cucumis melo var. makuwa</name>
    <name type="common">Oriental melon</name>
    <dbReference type="NCBI Taxonomy" id="1194695"/>
    <lineage>
        <taxon>Eukaryota</taxon>
        <taxon>Viridiplantae</taxon>
        <taxon>Streptophyta</taxon>
        <taxon>Embryophyta</taxon>
        <taxon>Tracheophyta</taxon>
        <taxon>Spermatophyta</taxon>
        <taxon>Magnoliopsida</taxon>
        <taxon>eudicotyledons</taxon>
        <taxon>Gunneridae</taxon>
        <taxon>Pentapetalae</taxon>
        <taxon>rosids</taxon>
        <taxon>fabids</taxon>
        <taxon>Cucurbitales</taxon>
        <taxon>Cucurbitaceae</taxon>
        <taxon>Benincaseae</taxon>
        <taxon>Cucumis</taxon>
    </lineage>
</organism>
<proteinExistence type="predicted"/>
<dbReference type="OrthoDB" id="1694535at2759"/>